<dbReference type="Pfam" id="PF02452">
    <property type="entry name" value="PemK_toxin"/>
    <property type="match status" value="1"/>
</dbReference>
<keyword evidence="2" id="KW-1277">Toxin-antitoxin system</keyword>
<evidence type="ECO:0000313" key="3">
    <source>
        <dbReference type="EMBL" id="MFC4129149.1"/>
    </source>
</evidence>
<dbReference type="RefSeq" id="WP_253758846.1">
    <property type="nucleotide sequence ID" value="NZ_JAMZDZ010000001.1"/>
</dbReference>
<gene>
    <name evidence="3" type="ORF">ACFOZ4_00795</name>
</gene>
<name>A0ABV8LGH0_9ACTN</name>
<dbReference type="SUPFAM" id="SSF50118">
    <property type="entry name" value="Cell growth inhibitor/plasmid maintenance toxic component"/>
    <property type="match status" value="1"/>
</dbReference>
<evidence type="ECO:0000256" key="1">
    <source>
        <dbReference type="ARBA" id="ARBA00007521"/>
    </source>
</evidence>
<dbReference type="Gene3D" id="2.30.30.110">
    <property type="match status" value="1"/>
</dbReference>
<sequence>MNRGVVWDYSPASGPSVRVVVLSNEIHNSVSWPVCAYLTRRATPLVPTMVPLADPDPVGGAVDLATLGTINPDRLSGPVGMLTGASLARIGEAVRALFGL</sequence>
<dbReference type="EMBL" id="JBHSAY010000003">
    <property type="protein sequence ID" value="MFC4129149.1"/>
    <property type="molecule type" value="Genomic_DNA"/>
</dbReference>
<evidence type="ECO:0000313" key="4">
    <source>
        <dbReference type="Proteomes" id="UP001595816"/>
    </source>
</evidence>
<protein>
    <submittedName>
        <fullName evidence="3">Type II toxin-antitoxin system PemK/MazF family toxin</fullName>
    </submittedName>
</protein>
<reference evidence="4" key="1">
    <citation type="journal article" date="2019" name="Int. J. Syst. Evol. Microbiol.">
        <title>The Global Catalogue of Microorganisms (GCM) 10K type strain sequencing project: providing services to taxonomists for standard genome sequencing and annotation.</title>
        <authorList>
            <consortium name="The Broad Institute Genomics Platform"/>
            <consortium name="The Broad Institute Genome Sequencing Center for Infectious Disease"/>
            <person name="Wu L."/>
            <person name="Ma J."/>
        </authorList>
    </citation>
    <scope>NUCLEOTIDE SEQUENCE [LARGE SCALE GENOMIC DNA]</scope>
    <source>
        <strain evidence="4">CGMCC 4.7289</strain>
    </source>
</reference>
<dbReference type="InterPro" id="IPR003477">
    <property type="entry name" value="PemK-like"/>
</dbReference>
<organism evidence="3 4">
    <name type="scientific">Hamadaea flava</name>
    <dbReference type="NCBI Taxonomy" id="1742688"/>
    <lineage>
        <taxon>Bacteria</taxon>
        <taxon>Bacillati</taxon>
        <taxon>Actinomycetota</taxon>
        <taxon>Actinomycetes</taxon>
        <taxon>Micromonosporales</taxon>
        <taxon>Micromonosporaceae</taxon>
        <taxon>Hamadaea</taxon>
    </lineage>
</organism>
<dbReference type="Proteomes" id="UP001595816">
    <property type="component" value="Unassembled WGS sequence"/>
</dbReference>
<keyword evidence="4" id="KW-1185">Reference proteome</keyword>
<proteinExistence type="inferred from homology"/>
<comment type="similarity">
    <text evidence="1">Belongs to the PemK/MazF family.</text>
</comment>
<accession>A0ABV8LGH0</accession>
<comment type="caution">
    <text evidence="3">The sequence shown here is derived from an EMBL/GenBank/DDBJ whole genome shotgun (WGS) entry which is preliminary data.</text>
</comment>
<dbReference type="InterPro" id="IPR011067">
    <property type="entry name" value="Plasmid_toxin/cell-grow_inhib"/>
</dbReference>
<evidence type="ECO:0000256" key="2">
    <source>
        <dbReference type="ARBA" id="ARBA00022649"/>
    </source>
</evidence>